<dbReference type="HOGENOM" id="CLU_027579_2_2_4"/>
<organism evidence="12 13">
    <name type="scientific">Candidatus Kinetoplastidibacterium desouzai TCC079E</name>
    <dbReference type="NCBI Taxonomy" id="1208919"/>
    <lineage>
        <taxon>Bacteria</taxon>
        <taxon>Pseudomonadati</taxon>
        <taxon>Pseudomonadota</taxon>
        <taxon>Betaproteobacteria</taxon>
        <taxon>Candidatus Kinetoplastidibacterium</taxon>
    </lineage>
</organism>
<dbReference type="NCBIfam" id="TIGR00539">
    <property type="entry name" value="hemN_rel"/>
    <property type="match status" value="1"/>
</dbReference>
<keyword evidence="9 10" id="KW-0143">Chaperone</keyword>
<comment type="function">
    <text evidence="10">Probably acts as a heme chaperone, transferring heme to an unknown acceptor. Binds one molecule of heme per monomer, possibly covalently. Binds 1 [4Fe-4S] cluster. The cluster is coordinated with 3 cysteines and an exchangeable S-adenosyl-L-methionine.</text>
</comment>
<evidence type="ECO:0000256" key="7">
    <source>
        <dbReference type="ARBA" id="ARBA00023004"/>
    </source>
</evidence>
<dbReference type="PATRIC" id="fig|1208919.3.peg.346"/>
<comment type="subcellular location">
    <subcellularLocation>
        <location evidence="10">Cytoplasm</location>
    </subcellularLocation>
</comment>
<protein>
    <recommendedName>
        <fullName evidence="3 10">Heme chaperone HemW</fullName>
    </recommendedName>
</protein>
<dbReference type="SFLD" id="SFLDF00562">
    <property type="entry name" value="HemN-like__clustered_with_heat"/>
    <property type="match status" value="1"/>
</dbReference>
<evidence type="ECO:0000256" key="2">
    <source>
        <dbReference type="ARBA" id="ARBA00006100"/>
    </source>
</evidence>
<dbReference type="AlphaFoldDB" id="M1L2D2"/>
<evidence type="ECO:0000313" key="12">
    <source>
        <dbReference type="EMBL" id="AGF46908.1"/>
    </source>
</evidence>
<dbReference type="Proteomes" id="UP000011547">
    <property type="component" value="Chromosome"/>
</dbReference>
<keyword evidence="12" id="KW-0560">Oxidoreductase</keyword>
<dbReference type="InterPro" id="IPR007197">
    <property type="entry name" value="rSAM"/>
</dbReference>
<reference evidence="12 13" key="1">
    <citation type="journal article" date="2013" name="Genome Biol. Evol.">
        <title>Genome evolution and phylogenomic analysis of candidatus kinetoplastibacterium, the betaproteobacterial endosymbionts of strigomonas and angomonas.</title>
        <authorList>
            <person name="Alves J.M."/>
            <person name="Serrano M.G."/>
            <person name="Maia da Silva F."/>
            <person name="Voegtly L.J."/>
            <person name="Matveyev A.V."/>
            <person name="Teixeira M.M."/>
            <person name="Camargo E.P."/>
            <person name="Buck G.A."/>
        </authorList>
    </citation>
    <scope>NUCLEOTIDE SEQUENCE [LARGE SCALE GENOMIC DNA]</scope>
    <source>
        <strain evidence="12 13">TCC079E</strain>
    </source>
</reference>
<keyword evidence="5 10" id="KW-0949">S-adenosyl-L-methionine</keyword>
<dbReference type="GO" id="GO:0046872">
    <property type="term" value="F:metal ion binding"/>
    <property type="evidence" value="ECO:0007669"/>
    <property type="project" value="UniProtKB-UniRule"/>
</dbReference>
<keyword evidence="10" id="KW-0963">Cytoplasm</keyword>
<evidence type="ECO:0000259" key="11">
    <source>
        <dbReference type="PROSITE" id="PS51918"/>
    </source>
</evidence>
<dbReference type="OrthoDB" id="9808022at2"/>
<evidence type="ECO:0000313" key="13">
    <source>
        <dbReference type="Proteomes" id="UP000011547"/>
    </source>
</evidence>
<evidence type="ECO:0000256" key="8">
    <source>
        <dbReference type="ARBA" id="ARBA00023014"/>
    </source>
</evidence>
<dbReference type="GO" id="GO:0051539">
    <property type="term" value="F:4 iron, 4 sulfur cluster binding"/>
    <property type="evidence" value="ECO:0007669"/>
    <property type="project" value="UniProtKB-UniRule"/>
</dbReference>
<dbReference type="GO" id="GO:0005737">
    <property type="term" value="C:cytoplasm"/>
    <property type="evidence" value="ECO:0007669"/>
    <property type="project" value="UniProtKB-SubCell"/>
</dbReference>
<keyword evidence="13" id="KW-1185">Reference proteome</keyword>
<comment type="similarity">
    <text evidence="2">Belongs to the anaerobic coproporphyrinogen-III oxidase family. HemW subfamily.</text>
</comment>
<proteinExistence type="inferred from homology"/>
<dbReference type="SFLD" id="SFLDS00029">
    <property type="entry name" value="Radical_SAM"/>
    <property type="match status" value="1"/>
</dbReference>
<dbReference type="InterPro" id="IPR004559">
    <property type="entry name" value="HemW-like"/>
</dbReference>
<dbReference type="SFLD" id="SFLDG01065">
    <property type="entry name" value="anaerobic_coproporphyrinogen-I"/>
    <property type="match status" value="1"/>
</dbReference>
<dbReference type="GO" id="GO:0004109">
    <property type="term" value="F:coproporphyrinogen oxidase activity"/>
    <property type="evidence" value="ECO:0007669"/>
    <property type="project" value="InterPro"/>
</dbReference>
<dbReference type="InterPro" id="IPR006638">
    <property type="entry name" value="Elp3/MiaA/NifB-like_rSAM"/>
</dbReference>
<dbReference type="PROSITE" id="PS51918">
    <property type="entry name" value="RADICAL_SAM"/>
    <property type="match status" value="1"/>
</dbReference>
<dbReference type="SMART" id="SM00729">
    <property type="entry name" value="Elp3"/>
    <property type="match status" value="1"/>
</dbReference>
<keyword evidence="4 10" id="KW-0349">Heme</keyword>
<evidence type="ECO:0000256" key="6">
    <source>
        <dbReference type="ARBA" id="ARBA00022723"/>
    </source>
</evidence>
<evidence type="ECO:0000256" key="9">
    <source>
        <dbReference type="ARBA" id="ARBA00023186"/>
    </source>
</evidence>
<dbReference type="Pfam" id="PF04055">
    <property type="entry name" value="Radical_SAM"/>
    <property type="match status" value="1"/>
</dbReference>
<accession>M1L2D2</accession>
<feature type="domain" description="Radical SAM core" evidence="11">
    <location>
        <begin position="26"/>
        <end position="260"/>
    </location>
</feature>
<dbReference type="Gene3D" id="3.20.20.70">
    <property type="entry name" value="Aldolase class I"/>
    <property type="match status" value="1"/>
</dbReference>
<dbReference type="SUPFAM" id="SSF102114">
    <property type="entry name" value="Radical SAM enzymes"/>
    <property type="match status" value="1"/>
</dbReference>
<dbReference type="SFLD" id="SFLDF00288">
    <property type="entry name" value="HemN-like__clustered_with_nucl"/>
    <property type="match status" value="1"/>
</dbReference>
<dbReference type="STRING" id="1208919.CDSE_0610"/>
<dbReference type="GO" id="GO:0006779">
    <property type="term" value="P:porphyrin-containing compound biosynthetic process"/>
    <property type="evidence" value="ECO:0007669"/>
    <property type="project" value="InterPro"/>
</dbReference>
<dbReference type="Pfam" id="PF06969">
    <property type="entry name" value="HemN_C"/>
    <property type="match status" value="1"/>
</dbReference>
<evidence type="ECO:0000256" key="1">
    <source>
        <dbReference type="ARBA" id="ARBA00001966"/>
    </source>
</evidence>
<dbReference type="KEGG" id="kde:CDSE_0610"/>
<keyword evidence="10" id="KW-0004">4Fe-4S</keyword>
<comment type="cofactor">
    <cofactor evidence="1">
        <name>[4Fe-4S] cluster</name>
        <dbReference type="ChEBI" id="CHEBI:49883"/>
    </cofactor>
</comment>
<keyword evidence="6 10" id="KW-0479">Metal-binding</keyword>
<evidence type="ECO:0000256" key="4">
    <source>
        <dbReference type="ARBA" id="ARBA00022617"/>
    </source>
</evidence>
<dbReference type="InterPro" id="IPR013785">
    <property type="entry name" value="Aldolase_TIM"/>
</dbReference>
<sequence length="406" mass="47086">MNKIIPIFLEKNIDKNIIPISSNINIKEPPPLSLYIHVPWCVKKCPYCDFNSHAIRNNNFPEEEYIKALSIELKKSLHLIWGRTIISVYIGGGTPSILKSESIDKIIEMLRTHLNLNPLVEITIEINPGTLDSYKIKDYIASGINRISIGAQSFDDNKLKRLGRIHNSYETFRTIDITQSLINNINIDIMFALPGQNIDDCLNDVRKSINLNINHLSLYNLTIEKNTFFDKHTPNDLPDEDLSAQMQDLIEEELKIKNILRYEVSAYAKNNFQSIHNLNYWNFGDYLGIGPGAHSKLSFKNYILRKKRIYNPDLWIKNTIENKKDIDGSEFVQAKDIAFEFMLNALRLKKGIKKSFFEQRTGMPINSINKKVQIAYEKKLLEVDENYFRATPLGWRFLNDLQEIFL</sequence>
<evidence type="ECO:0000256" key="5">
    <source>
        <dbReference type="ARBA" id="ARBA00022691"/>
    </source>
</evidence>
<gene>
    <name evidence="12" type="ORF">CDSE_0610</name>
</gene>
<name>M1L2D2_9PROT</name>
<dbReference type="PANTHER" id="PTHR13932">
    <property type="entry name" value="COPROPORPHYRINIGEN III OXIDASE"/>
    <property type="match status" value="1"/>
</dbReference>
<dbReference type="InterPro" id="IPR058240">
    <property type="entry name" value="rSAM_sf"/>
</dbReference>
<dbReference type="PANTHER" id="PTHR13932:SF5">
    <property type="entry name" value="RADICAL S-ADENOSYL METHIONINE DOMAIN-CONTAINING PROTEIN 1, MITOCHONDRIAL"/>
    <property type="match status" value="1"/>
</dbReference>
<keyword evidence="7 10" id="KW-0408">Iron</keyword>
<keyword evidence="8 10" id="KW-0411">Iron-sulfur</keyword>
<dbReference type="eggNOG" id="COG0635">
    <property type="taxonomic scope" value="Bacteria"/>
</dbReference>
<evidence type="ECO:0000256" key="10">
    <source>
        <dbReference type="RuleBase" id="RU364116"/>
    </source>
</evidence>
<dbReference type="RefSeq" id="WP_015396319.1">
    <property type="nucleotide sequence ID" value="NC_020294.1"/>
</dbReference>
<dbReference type="InterPro" id="IPR010723">
    <property type="entry name" value="HemN_C"/>
</dbReference>
<dbReference type="EMBL" id="CP003803">
    <property type="protein sequence ID" value="AGF46908.1"/>
    <property type="molecule type" value="Genomic_DNA"/>
</dbReference>
<dbReference type="InterPro" id="IPR034505">
    <property type="entry name" value="Coproporphyrinogen-III_oxidase"/>
</dbReference>
<evidence type="ECO:0000256" key="3">
    <source>
        <dbReference type="ARBA" id="ARBA00017228"/>
    </source>
</evidence>